<reference evidence="1 2" key="1">
    <citation type="journal article" date="2020" name="ISME J.">
        <title>Uncovering the hidden diversity of litter-decomposition mechanisms in mushroom-forming fungi.</title>
        <authorList>
            <person name="Floudas D."/>
            <person name="Bentzer J."/>
            <person name="Ahren D."/>
            <person name="Johansson T."/>
            <person name="Persson P."/>
            <person name="Tunlid A."/>
        </authorList>
    </citation>
    <scope>NUCLEOTIDE SEQUENCE [LARGE SCALE GENOMIC DNA]</scope>
    <source>
        <strain evidence="1 2">CBS 661.87</strain>
    </source>
</reference>
<evidence type="ECO:0000313" key="2">
    <source>
        <dbReference type="Proteomes" id="UP000565441"/>
    </source>
</evidence>
<name>A0A8H5GX62_9AGAR</name>
<dbReference type="Proteomes" id="UP000565441">
    <property type="component" value="Unassembled WGS sequence"/>
</dbReference>
<sequence length="135" mass="15639">MGNRGKLLTYYEARRFRPDQCYIYGFPLDKAGRHALGEKLYPTPPNTTSTEFVKPKNRLLDVLCHLLRECDAVWPPQRVDWAVGTWEGEEHMLIGVAVCRVKNDEHIPKGEDMVKLKAVFAANGFTEEPRWFLYL</sequence>
<evidence type="ECO:0000313" key="1">
    <source>
        <dbReference type="EMBL" id="KAF5372701.1"/>
    </source>
</evidence>
<comment type="caution">
    <text evidence="1">The sequence shown here is derived from an EMBL/GenBank/DDBJ whole genome shotgun (WGS) entry which is preliminary data.</text>
</comment>
<keyword evidence="2" id="KW-1185">Reference proteome</keyword>
<organism evidence="1 2">
    <name type="scientific">Tricholomella constricta</name>
    <dbReference type="NCBI Taxonomy" id="117010"/>
    <lineage>
        <taxon>Eukaryota</taxon>
        <taxon>Fungi</taxon>
        <taxon>Dikarya</taxon>
        <taxon>Basidiomycota</taxon>
        <taxon>Agaricomycotina</taxon>
        <taxon>Agaricomycetes</taxon>
        <taxon>Agaricomycetidae</taxon>
        <taxon>Agaricales</taxon>
        <taxon>Tricholomatineae</taxon>
        <taxon>Lyophyllaceae</taxon>
        <taxon>Tricholomella</taxon>
    </lineage>
</organism>
<dbReference type="EMBL" id="JAACJP010000042">
    <property type="protein sequence ID" value="KAF5372701.1"/>
    <property type="molecule type" value="Genomic_DNA"/>
</dbReference>
<gene>
    <name evidence="1" type="ORF">D9615_009850</name>
</gene>
<dbReference type="AlphaFoldDB" id="A0A8H5GX62"/>
<dbReference type="OrthoDB" id="2956349at2759"/>
<protein>
    <submittedName>
        <fullName evidence="1">Uncharacterized protein</fullName>
    </submittedName>
</protein>
<proteinExistence type="predicted"/>
<accession>A0A8H5GX62</accession>